<name>T2JBV2_CROWT</name>
<reference evidence="10 11" key="1">
    <citation type="submission" date="2013-01" db="EMBL/GenBank/DDBJ databases">
        <authorList>
            <person name="Bench S."/>
        </authorList>
    </citation>
    <scope>NUCLEOTIDE SEQUENCE [LARGE SCALE GENOMIC DNA]</scope>
    <source>
        <strain evidence="10 11">WH 0401</strain>
    </source>
</reference>
<gene>
    <name evidence="10" type="ORF">CWATWH0401_581</name>
</gene>
<feature type="domain" description="Protein kinase" evidence="9">
    <location>
        <begin position="1"/>
        <end position="53"/>
    </location>
</feature>
<dbReference type="InterPro" id="IPR000719">
    <property type="entry name" value="Prot_kinase_dom"/>
</dbReference>
<evidence type="ECO:0000256" key="7">
    <source>
        <dbReference type="ARBA" id="ARBA00047899"/>
    </source>
</evidence>
<dbReference type="SUPFAM" id="SSF56112">
    <property type="entry name" value="Protein kinase-like (PK-like)"/>
    <property type="match status" value="1"/>
</dbReference>
<dbReference type="InterPro" id="IPR011009">
    <property type="entry name" value="Kinase-like_dom_sf"/>
</dbReference>
<comment type="catalytic activity">
    <reaction evidence="8">
        <text>L-seryl-[protein] + ATP = O-phospho-L-seryl-[protein] + ADP + H(+)</text>
        <dbReference type="Rhea" id="RHEA:17989"/>
        <dbReference type="Rhea" id="RHEA-COMP:9863"/>
        <dbReference type="Rhea" id="RHEA-COMP:11604"/>
        <dbReference type="ChEBI" id="CHEBI:15378"/>
        <dbReference type="ChEBI" id="CHEBI:29999"/>
        <dbReference type="ChEBI" id="CHEBI:30616"/>
        <dbReference type="ChEBI" id="CHEBI:83421"/>
        <dbReference type="ChEBI" id="CHEBI:456216"/>
        <dbReference type="EC" id="2.7.11.1"/>
    </reaction>
</comment>
<proteinExistence type="predicted"/>
<evidence type="ECO:0000256" key="2">
    <source>
        <dbReference type="ARBA" id="ARBA00022527"/>
    </source>
</evidence>
<evidence type="ECO:0000313" key="10">
    <source>
        <dbReference type="EMBL" id="CCQ62695.1"/>
    </source>
</evidence>
<dbReference type="AlphaFoldDB" id="T2JBV2"/>
<sequence length="53" mass="6301">MAIQWLMQLLRILEEIHHHNFFHRDIKPSNIMLRSTGQLVLIDFGTAREVTET</sequence>
<evidence type="ECO:0000256" key="6">
    <source>
        <dbReference type="ARBA" id="ARBA00022840"/>
    </source>
</evidence>
<keyword evidence="4" id="KW-0547">Nucleotide-binding</keyword>
<reference evidence="10 11" key="2">
    <citation type="submission" date="2013-09" db="EMBL/GenBank/DDBJ databases">
        <title>Whole genome comparison of six Crocosphaera watsonii strains with differing phenotypes.</title>
        <authorList>
            <person name="Bench S.R."/>
            <person name="Heller P."/>
            <person name="Frank I."/>
            <person name="Arciniega M."/>
            <person name="Shilova I.N."/>
            <person name="Zehr J.P."/>
        </authorList>
    </citation>
    <scope>NUCLEOTIDE SEQUENCE [LARGE SCALE GENOMIC DNA]</scope>
    <source>
        <strain evidence="10 11">WH 0401</strain>
    </source>
</reference>
<accession>T2JBV2</accession>
<dbReference type="EMBL" id="CAQM01000560">
    <property type="protein sequence ID" value="CCQ62695.1"/>
    <property type="molecule type" value="Genomic_DNA"/>
</dbReference>
<protein>
    <recommendedName>
        <fullName evidence="1">non-specific serine/threonine protein kinase</fullName>
        <ecNumber evidence="1">2.7.11.1</ecNumber>
    </recommendedName>
</protein>
<dbReference type="PANTHER" id="PTHR24363">
    <property type="entry name" value="SERINE/THREONINE PROTEIN KINASE"/>
    <property type="match status" value="1"/>
</dbReference>
<dbReference type="PROSITE" id="PS00108">
    <property type="entry name" value="PROTEIN_KINASE_ST"/>
    <property type="match status" value="1"/>
</dbReference>
<evidence type="ECO:0000256" key="5">
    <source>
        <dbReference type="ARBA" id="ARBA00022777"/>
    </source>
</evidence>
<keyword evidence="6" id="KW-0067">ATP-binding</keyword>
<keyword evidence="5 10" id="KW-0418">Kinase</keyword>
<comment type="caution">
    <text evidence="10">The sequence shown here is derived from an EMBL/GenBank/DDBJ whole genome shotgun (WGS) entry which is preliminary data.</text>
</comment>
<evidence type="ECO:0000256" key="3">
    <source>
        <dbReference type="ARBA" id="ARBA00022679"/>
    </source>
</evidence>
<keyword evidence="2" id="KW-0723">Serine/threonine-protein kinase</keyword>
<dbReference type="Pfam" id="PF00069">
    <property type="entry name" value="Pkinase"/>
    <property type="match status" value="1"/>
</dbReference>
<dbReference type="PROSITE" id="PS50011">
    <property type="entry name" value="PROTEIN_KINASE_DOM"/>
    <property type="match status" value="1"/>
</dbReference>
<evidence type="ECO:0000256" key="4">
    <source>
        <dbReference type="ARBA" id="ARBA00022741"/>
    </source>
</evidence>
<evidence type="ECO:0000259" key="9">
    <source>
        <dbReference type="PROSITE" id="PS50011"/>
    </source>
</evidence>
<comment type="catalytic activity">
    <reaction evidence="7">
        <text>L-threonyl-[protein] + ATP = O-phospho-L-threonyl-[protein] + ADP + H(+)</text>
        <dbReference type="Rhea" id="RHEA:46608"/>
        <dbReference type="Rhea" id="RHEA-COMP:11060"/>
        <dbReference type="Rhea" id="RHEA-COMP:11605"/>
        <dbReference type="ChEBI" id="CHEBI:15378"/>
        <dbReference type="ChEBI" id="CHEBI:30013"/>
        <dbReference type="ChEBI" id="CHEBI:30616"/>
        <dbReference type="ChEBI" id="CHEBI:61977"/>
        <dbReference type="ChEBI" id="CHEBI:456216"/>
        <dbReference type="EC" id="2.7.11.1"/>
    </reaction>
</comment>
<dbReference type="Gene3D" id="1.10.510.10">
    <property type="entry name" value="Transferase(Phosphotransferase) domain 1"/>
    <property type="match status" value="1"/>
</dbReference>
<evidence type="ECO:0000256" key="8">
    <source>
        <dbReference type="ARBA" id="ARBA00048679"/>
    </source>
</evidence>
<evidence type="ECO:0000256" key="1">
    <source>
        <dbReference type="ARBA" id="ARBA00012513"/>
    </source>
</evidence>
<dbReference type="GO" id="GO:0004674">
    <property type="term" value="F:protein serine/threonine kinase activity"/>
    <property type="evidence" value="ECO:0007669"/>
    <property type="project" value="UniProtKB-KW"/>
</dbReference>
<dbReference type="Proteomes" id="UP000018198">
    <property type="component" value="Unassembled WGS sequence"/>
</dbReference>
<dbReference type="EC" id="2.7.11.1" evidence="1"/>
<dbReference type="PANTHER" id="PTHR24363:SF0">
    <property type="entry name" value="SERINE_THREONINE KINASE LIKE DOMAIN CONTAINING 1"/>
    <property type="match status" value="1"/>
</dbReference>
<evidence type="ECO:0000313" key="11">
    <source>
        <dbReference type="Proteomes" id="UP000018198"/>
    </source>
</evidence>
<dbReference type="GO" id="GO:0005524">
    <property type="term" value="F:ATP binding"/>
    <property type="evidence" value="ECO:0007669"/>
    <property type="project" value="UniProtKB-KW"/>
</dbReference>
<organism evidence="10 11">
    <name type="scientific">Crocosphaera watsonii WH 0401</name>
    <dbReference type="NCBI Taxonomy" id="555881"/>
    <lineage>
        <taxon>Bacteria</taxon>
        <taxon>Bacillati</taxon>
        <taxon>Cyanobacteriota</taxon>
        <taxon>Cyanophyceae</taxon>
        <taxon>Oscillatoriophycideae</taxon>
        <taxon>Chroococcales</taxon>
        <taxon>Aphanothecaceae</taxon>
        <taxon>Crocosphaera</taxon>
    </lineage>
</organism>
<dbReference type="InterPro" id="IPR008271">
    <property type="entry name" value="Ser/Thr_kinase_AS"/>
</dbReference>
<keyword evidence="3" id="KW-0808">Transferase</keyword>